<evidence type="ECO:0000313" key="2">
    <source>
        <dbReference type="EMBL" id="AFM05905.1"/>
    </source>
</evidence>
<dbReference type="AlphaFoldDB" id="I4APM0"/>
<evidence type="ECO:0000259" key="1">
    <source>
        <dbReference type="Pfam" id="PF13785"/>
    </source>
</evidence>
<gene>
    <name evidence="2" type="ordered locus">Fleli_3587</name>
</gene>
<name>I4APM0_BERLS</name>
<organism evidence="2 3">
    <name type="scientific">Bernardetia litoralis (strain ATCC 23117 / DSM 6794 / NBRC 15988 / NCIMB 1366 / Fx l1 / Sio-4)</name>
    <name type="common">Flexibacter litoralis</name>
    <dbReference type="NCBI Taxonomy" id="880071"/>
    <lineage>
        <taxon>Bacteria</taxon>
        <taxon>Pseudomonadati</taxon>
        <taxon>Bacteroidota</taxon>
        <taxon>Cytophagia</taxon>
        <taxon>Cytophagales</taxon>
        <taxon>Bernardetiaceae</taxon>
        <taxon>Bernardetia</taxon>
    </lineage>
</organism>
<reference evidence="3" key="1">
    <citation type="submission" date="2012-06" db="EMBL/GenBank/DDBJ databases">
        <title>The complete genome of Flexibacter litoralis DSM 6794.</title>
        <authorList>
            <person name="Lucas S."/>
            <person name="Copeland A."/>
            <person name="Lapidus A."/>
            <person name="Glavina del Rio T."/>
            <person name="Dalin E."/>
            <person name="Tice H."/>
            <person name="Bruce D."/>
            <person name="Goodwin L."/>
            <person name="Pitluck S."/>
            <person name="Peters L."/>
            <person name="Ovchinnikova G."/>
            <person name="Lu M."/>
            <person name="Kyrpides N."/>
            <person name="Mavromatis K."/>
            <person name="Ivanova N."/>
            <person name="Brettin T."/>
            <person name="Detter J.C."/>
            <person name="Han C."/>
            <person name="Larimer F."/>
            <person name="Land M."/>
            <person name="Hauser L."/>
            <person name="Markowitz V."/>
            <person name="Cheng J.-F."/>
            <person name="Hugenholtz P."/>
            <person name="Woyke T."/>
            <person name="Wu D."/>
            <person name="Spring S."/>
            <person name="Lang E."/>
            <person name="Kopitz M."/>
            <person name="Brambilla E."/>
            <person name="Klenk H.-P."/>
            <person name="Eisen J.A."/>
        </authorList>
    </citation>
    <scope>NUCLEOTIDE SEQUENCE [LARGE SCALE GENOMIC DNA]</scope>
    <source>
        <strain evidence="3">ATCC 23117 / DSM 6794 / NBRC 15988 / NCIMB 1366 / Sio-4</strain>
    </source>
</reference>
<dbReference type="OrthoDB" id="5502786at2"/>
<protein>
    <recommendedName>
        <fullName evidence="1">DUF4178 domain-containing protein</fullName>
    </recommendedName>
</protein>
<keyword evidence="3" id="KW-1185">Reference proteome</keyword>
<accession>I4APM0</accession>
<dbReference type="KEGG" id="fli:Fleli_3587"/>
<dbReference type="eggNOG" id="ENOG5032RZV">
    <property type="taxonomic scope" value="Bacteria"/>
</dbReference>
<feature type="domain" description="DUF4178" evidence="1">
    <location>
        <begin position="31"/>
        <end position="175"/>
    </location>
</feature>
<sequence length="192" mass="22859">MAFGFFKKKKKEENKTPHYDPNNIRITDIRAGFFLEYDAKTWEVTEEYEYDWGDNEFSYSFLLRSASEEIYLSLENEGELEIALTNKIRLIKLGEDLDDQIAENKRPPKTITYEGVKYYRDNESPGYYRNTATTKREESIEMITWDYYDDDEEKTISIEQFGEREFEAYIGHYVEEYEFSNILPSSEPPIAL</sequence>
<proteinExistence type="predicted"/>
<dbReference type="Pfam" id="PF13785">
    <property type="entry name" value="DUF4178"/>
    <property type="match status" value="1"/>
</dbReference>
<dbReference type="STRING" id="880071.Fleli_3587"/>
<evidence type="ECO:0000313" key="3">
    <source>
        <dbReference type="Proteomes" id="UP000006054"/>
    </source>
</evidence>
<dbReference type="RefSeq" id="WP_014799330.1">
    <property type="nucleotide sequence ID" value="NC_018018.1"/>
</dbReference>
<dbReference type="Proteomes" id="UP000006054">
    <property type="component" value="Chromosome"/>
</dbReference>
<dbReference type="HOGENOM" id="CLU_121857_0_0_10"/>
<dbReference type="EMBL" id="CP003345">
    <property type="protein sequence ID" value="AFM05905.1"/>
    <property type="molecule type" value="Genomic_DNA"/>
</dbReference>
<dbReference type="InterPro" id="IPR025235">
    <property type="entry name" value="DUF4178"/>
</dbReference>